<dbReference type="GO" id="GO:0016788">
    <property type="term" value="F:hydrolase activity, acting on ester bonds"/>
    <property type="evidence" value="ECO:0007669"/>
    <property type="project" value="InterPro"/>
</dbReference>
<evidence type="ECO:0000256" key="1">
    <source>
        <dbReference type="ARBA" id="ARBA00022723"/>
    </source>
</evidence>
<accession>H3HC42</accession>
<keyword evidence="5" id="KW-1185">Reference proteome</keyword>
<keyword evidence="2" id="KW-0378">Hydrolase</keyword>
<protein>
    <recommendedName>
        <fullName evidence="3">Vms1-associating treble clef domain-containing protein</fullName>
    </recommendedName>
</protein>
<name>H3HC42_PHYRM</name>
<dbReference type="EMBL" id="DS566021">
    <property type="status" value="NOT_ANNOTATED_CDS"/>
    <property type="molecule type" value="Genomic_DNA"/>
</dbReference>
<evidence type="ECO:0000313" key="5">
    <source>
        <dbReference type="Proteomes" id="UP000005238"/>
    </source>
</evidence>
<dbReference type="InParanoid" id="H3HC42"/>
<dbReference type="Pfam" id="PF18716">
    <property type="entry name" value="VATC"/>
    <property type="match status" value="1"/>
</dbReference>
<dbReference type="InterPro" id="IPR017947">
    <property type="entry name" value="AryldialkylPase_Zn-BS"/>
</dbReference>
<dbReference type="HOGENOM" id="CLU_052270_0_0_1"/>
<dbReference type="InterPro" id="IPR001559">
    <property type="entry name" value="Phosphotriesterase"/>
</dbReference>
<dbReference type="PANTHER" id="PTHR10819">
    <property type="entry name" value="PHOSPHOTRIESTERASE-RELATED"/>
    <property type="match status" value="1"/>
</dbReference>
<reference evidence="4" key="2">
    <citation type="submission" date="2015-06" db="UniProtKB">
        <authorList>
            <consortium name="EnsemblProtists"/>
        </authorList>
    </citation>
    <scope>IDENTIFICATION</scope>
    <source>
        <strain evidence="4">Pr102</strain>
    </source>
</reference>
<sequence length="280" mass="31538">MIRSVRGDLVAPEDVGLTLPHEHVLHTIGSKAASKADLEIKMEDLIVYRRSPFAFGGRNLQLQNEDEAFRELERLQQLAAAIGQTRKPLVRLHLAERLSGLHLLTVTTFEIERINDAFSIGLSPREQSERIAKVLEAELMFGIESGGAVAYPGAMYQQIQSSELGPKERILVQGLALYRRYGGGGYTYLFEIFKQRLLMQGVTTAQWDQIVCGNVVDLLAWYVAPEAPPIPKNYLQCSICGNFFEPIEGEYFTKFAFIYCGTKCLRRHSRQKFAPLPTQT</sequence>
<dbReference type="VEuPathDB" id="FungiDB:KRP22_11078"/>
<dbReference type="PROSITE" id="PS01322">
    <property type="entry name" value="PHOSPHOTRIESTERASE_1"/>
    <property type="match status" value="1"/>
</dbReference>
<dbReference type="eggNOG" id="ENOG502RDJM">
    <property type="taxonomic scope" value="Eukaryota"/>
</dbReference>
<feature type="domain" description="Vms1-associating treble clef" evidence="3">
    <location>
        <begin position="232"/>
        <end position="275"/>
    </location>
</feature>
<dbReference type="GO" id="GO:0008270">
    <property type="term" value="F:zinc ion binding"/>
    <property type="evidence" value="ECO:0007669"/>
    <property type="project" value="InterPro"/>
</dbReference>
<proteinExistence type="predicted"/>
<dbReference type="PANTHER" id="PTHR10819:SF3">
    <property type="entry name" value="PHOSPHOTRIESTERASE-RELATED PROTEIN"/>
    <property type="match status" value="1"/>
</dbReference>
<keyword evidence="1" id="KW-0479">Metal-binding</keyword>
<dbReference type="VEuPathDB" id="FungiDB:KRP23_11547"/>
<dbReference type="Proteomes" id="UP000005238">
    <property type="component" value="Unassembled WGS sequence"/>
</dbReference>
<dbReference type="Gene3D" id="3.20.20.140">
    <property type="entry name" value="Metal-dependent hydrolases"/>
    <property type="match status" value="2"/>
</dbReference>
<evidence type="ECO:0000313" key="4">
    <source>
        <dbReference type="EnsemblProtists" id="Phyra94779"/>
    </source>
</evidence>
<evidence type="ECO:0000256" key="2">
    <source>
        <dbReference type="ARBA" id="ARBA00022801"/>
    </source>
</evidence>
<dbReference type="EnsemblProtists" id="Phyra94779">
    <property type="protein sequence ID" value="Phyra94779"/>
    <property type="gene ID" value="Phyra94779"/>
</dbReference>
<dbReference type="InterPro" id="IPR041540">
    <property type="entry name" value="VATC"/>
</dbReference>
<evidence type="ECO:0000259" key="3">
    <source>
        <dbReference type="Pfam" id="PF18716"/>
    </source>
</evidence>
<dbReference type="AlphaFoldDB" id="H3HC42"/>
<organism evidence="4 5">
    <name type="scientific">Phytophthora ramorum</name>
    <name type="common">Sudden oak death agent</name>
    <dbReference type="NCBI Taxonomy" id="164328"/>
    <lineage>
        <taxon>Eukaryota</taxon>
        <taxon>Sar</taxon>
        <taxon>Stramenopiles</taxon>
        <taxon>Oomycota</taxon>
        <taxon>Peronosporomycetes</taxon>
        <taxon>Peronosporales</taxon>
        <taxon>Peronosporaceae</taxon>
        <taxon>Phytophthora</taxon>
    </lineage>
</organism>
<reference evidence="5" key="1">
    <citation type="journal article" date="2006" name="Science">
        <title>Phytophthora genome sequences uncover evolutionary origins and mechanisms of pathogenesis.</title>
        <authorList>
            <person name="Tyler B.M."/>
            <person name="Tripathy S."/>
            <person name="Zhang X."/>
            <person name="Dehal P."/>
            <person name="Jiang R.H."/>
            <person name="Aerts A."/>
            <person name="Arredondo F.D."/>
            <person name="Baxter L."/>
            <person name="Bensasson D."/>
            <person name="Beynon J.L."/>
            <person name="Chapman J."/>
            <person name="Damasceno C.M."/>
            <person name="Dorrance A.E."/>
            <person name="Dou D."/>
            <person name="Dickerman A.W."/>
            <person name="Dubchak I.L."/>
            <person name="Garbelotto M."/>
            <person name="Gijzen M."/>
            <person name="Gordon S.G."/>
            <person name="Govers F."/>
            <person name="Grunwald N.J."/>
            <person name="Huang W."/>
            <person name="Ivors K.L."/>
            <person name="Jones R.W."/>
            <person name="Kamoun S."/>
            <person name="Krampis K."/>
            <person name="Lamour K.H."/>
            <person name="Lee M.K."/>
            <person name="McDonald W.H."/>
            <person name="Medina M."/>
            <person name="Meijer H.J."/>
            <person name="Nordberg E.K."/>
            <person name="Maclean D.J."/>
            <person name="Ospina-Giraldo M.D."/>
            <person name="Morris P.F."/>
            <person name="Phuntumart V."/>
            <person name="Putnam N.H."/>
            <person name="Rash S."/>
            <person name="Rose J.K."/>
            <person name="Sakihama Y."/>
            <person name="Salamov A.A."/>
            <person name="Savidor A."/>
            <person name="Scheuring C.F."/>
            <person name="Smith B.M."/>
            <person name="Sobral B.W."/>
            <person name="Terry A."/>
            <person name="Torto-Alalibo T.A."/>
            <person name="Win J."/>
            <person name="Xu Z."/>
            <person name="Zhang H."/>
            <person name="Grigoriev I.V."/>
            <person name="Rokhsar D.S."/>
            <person name="Boore J.L."/>
        </authorList>
    </citation>
    <scope>NUCLEOTIDE SEQUENCE [LARGE SCALE GENOMIC DNA]</scope>
    <source>
        <strain evidence="5">Pr102</strain>
    </source>
</reference>